<feature type="domain" description="HTH gntR-type" evidence="4">
    <location>
        <begin position="1"/>
        <end position="66"/>
    </location>
</feature>
<dbReference type="Gene3D" id="1.20.120.530">
    <property type="entry name" value="GntR ligand-binding domain-like"/>
    <property type="match status" value="1"/>
</dbReference>
<organism evidence="5 6">
    <name type="scientific">Methylobacterium brachiatum</name>
    <dbReference type="NCBI Taxonomy" id="269660"/>
    <lineage>
        <taxon>Bacteria</taxon>
        <taxon>Pseudomonadati</taxon>
        <taxon>Pseudomonadota</taxon>
        <taxon>Alphaproteobacteria</taxon>
        <taxon>Hyphomicrobiales</taxon>
        <taxon>Methylobacteriaceae</taxon>
        <taxon>Methylobacterium</taxon>
    </lineage>
</organism>
<dbReference type="SUPFAM" id="SSF46785">
    <property type="entry name" value="Winged helix' DNA-binding domain"/>
    <property type="match status" value="1"/>
</dbReference>
<dbReference type="Pfam" id="PF00392">
    <property type="entry name" value="GntR"/>
    <property type="match status" value="1"/>
</dbReference>
<evidence type="ECO:0000313" key="6">
    <source>
        <dbReference type="Proteomes" id="UP001223420"/>
    </source>
</evidence>
<dbReference type="InterPro" id="IPR011711">
    <property type="entry name" value="GntR_C"/>
</dbReference>
<dbReference type="PROSITE" id="PS50949">
    <property type="entry name" value="HTH_GNTR"/>
    <property type="match status" value="1"/>
</dbReference>
<dbReference type="PANTHER" id="PTHR43537:SF5">
    <property type="entry name" value="UXU OPERON TRANSCRIPTIONAL REGULATOR"/>
    <property type="match status" value="1"/>
</dbReference>
<dbReference type="GO" id="GO:0003677">
    <property type="term" value="F:DNA binding"/>
    <property type="evidence" value="ECO:0007669"/>
    <property type="project" value="UniProtKB-KW"/>
</dbReference>
<dbReference type="SMART" id="SM00345">
    <property type="entry name" value="HTH_GNTR"/>
    <property type="match status" value="1"/>
</dbReference>
<proteinExistence type="predicted"/>
<dbReference type="EMBL" id="JAUSWL010000017">
    <property type="protein sequence ID" value="MDQ0546764.1"/>
    <property type="molecule type" value="Genomic_DNA"/>
</dbReference>
<dbReference type="PANTHER" id="PTHR43537">
    <property type="entry name" value="TRANSCRIPTIONAL REGULATOR, GNTR FAMILY"/>
    <property type="match status" value="1"/>
</dbReference>
<dbReference type="Proteomes" id="UP001223420">
    <property type="component" value="Unassembled WGS sequence"/>
</dbReference>
<evidence type="ECO:0000259" key="4">
    <source>
        <dbReference type="PROSITE" id="PS50949"/>
    </source>
</evidence>
<dbReference type="PRINTS" id="PR00035">
    <property type="entry name" value="HTHGNTR"/>
</dbReference>
<dbReference type="AlphaFoldDB" id="A0AAJ1WXM8"/>
<dbReference type="RefSeq" id="WP_307355869.1">
    <property type="nucleotide sequence ID" value="NZ_JAJALK010000017.1"/>
</dbReference>
<sequence>MDTVYRALLTGVADGTYAPNDRLPSEHDLAGQFRVSRPVVRSALDRLRREGTIVSRRGAGSFVRSAEAKQVLGYAPVESIADIQRCYEFRLTIEPDAAFHAALRRDNSALRTIEAALDLLAAATRQEQHREDADFSFHHAITEASNNHYYAASLQALRSHVAVGMKIHGLSLLGPSSGLKGVLEEHEAIFRAIRDGEAEAARNSMAAHICTSRDRLFEGRLLDLSL</sequence>
<keyword evidence="3" id="KW-0804">Transcription</keyword>
<keyword evidence="2 5" id="KW-0238">DNA-binding</keyword>
<comment type="caution">
    <text evidence="5">The sequence shown here is derived from an EMBL/GenBank/DDBJ whole genome shotgun (WGS) entry which is preliminary data.</text>
</comment>
<dbReference type="CDD" id="cd07377">
    <property type="entry name" value="WHTH_GntR"/>
    <property type="match status" value="1"/>
</dbReference>
<dbReference type="InterPro" id="IPR008920">
    <property type="entry name" value="TF_FadR/GntR_C"/>
</dbReference>
<dbReference type="InterPro" id="IPR000524">
    <property type="entry name" value="Tscrpt_reg_HTH_GntR"/>
</dbReference>
<evidence type="ECO:0000313" key="5">
    <source>
        <dbReference type="EMBL" id="MDQ0546764.1"/>
    </source>
</evidence>
<dbReference type="SUPFAM" id="SSF48008">
    <property type="entry name" value="GntR ligand-binding domain-like"/>
    <property type="match status" value="1"/>
</dbReference>
<evidence type="ECO:0000256" key="1">
    <source>
        <dbReference type="ARBA" id="ARBA00023015"/>
    </source>
</evidence>
<evidence type="ECO:0000256" key="2">
    <source>
        <dbReference type="ARBA" id="ARBA00023125"/>
    </source>
</evidence>
<dbReference type="InterPro" id="IPR036388">
    <property type="entry name" value="WH-like_DNA-bd_sf"/>
</dbReference>
<evidence type="ECO:0000256" key="3">
    <source>
        <dbReference type="ARBA" id="ARBA00023163"/>
    </source>
</evidence>
<accession>A0AAJ1WXM8</accession>
<dbReference type="SMART" id="SM00895">
    <property type="entry name" value="FCD"/>
    <property type="match status" value="1"/>
</dbReference>
<reference evidence="5" key="1">
    <citation type="submission" date="2023-07" db="EMBL/GenBank/DDBJ databases">
        <title>Genomic Encyclopedia of Type Strains, Phase IV (KMG-IV): sequencing the most valuable type-strain genomes for metagenomic binning, comparative biology and taxonomic classification.</title>
        <authorList>
            <person name="Goeker M."/>
        </authorList>
    </citation>
    <scope>NUCLEOTIDE SEQUENCE</scope>
    <source>
        <strain evidence="5">DSM 19569</strain>
    </source>
</reference>
<dbReference type="InterPro" id="IPR036390">
    <property type="entry name" value="WH_DNA-bd_sf"/>
</dbReference>
<dbReference type="Gene3D" id="1.10.10.10">
    <property type="entry name" value="Winged helix-like DNA-binding domain superfamily/Winged helix DNA-binding domain"/>
    <property type="match status" value="1"/>
</dbReference>
<dbReference type="Pfam" id="PF07729">
    <property type="entry name" value="FCD"/>
    <property type="match status" value="1"/>
</dbReference>
<protein>
    <submittedName>
        <fullName evidence="5">DNA-binding FadR family transcriptional regulator</fullName>
    </submittedName>
</protein>
<keyword evidence="1" id="KW-0805">Transcription regulation</keyword>
<name>A0AAJ1WXM8_9HYPH</name>
<gene>
    <name evidence="5" type="ORF">QO001_005716</name>
</gene>
<dbReference type="GO" id="GO:0003700">
    <property type="term" value="F:DNA-binding transcription factor activity"/>
    <property type="evidence" value="ECO:0007669"/>
    <property type="project" value="InterPro"/>
</dbReference>